<evidence type="ECO:0000259" key="10">
    <source>
        <dbReference type="Pfam" id="PF18753"/>
    </source>
</evidence>
<evidence type="ECO:0000259" key="9">
    <source>
        <dbReference type="Pfam" id="PF03167"/>
    </source>
</evidence>
<dbReference type="InterPro" id="IPR036895">
    <property type="entry name" value="Uracil-DNA_glycosylase-like_sf"/>
</dbReference>
<evidence type="ECO:0000256" key="2">
    <source>
        <dbReference type="ARBA" id="ARBA00022723"/>
    </source>
</evidence>
<keyword evidence="2" id="KW-0479">Metal-binding</keyword>
<evidence type="ECO:0000256" key="5">
    <source>
        <dbReference type="ARBA" id="ARBA00023004"/>
    </source>
</evidence>
<dbReference type="InterPro" id="IPR051536">
    <property type="entry name" value="UDG_Type-4/5"/>
</dbReference>
<dbReference type="Pfam" id="PF03167">
    <property type="entry name" value="UDG"/>
    <property type="match status" value="1"/>
</dbReference>
<evidence type="ECO:0000256" key="7">
    <source>
        <dbReference type="ARBA" id="ARBA00023204"/>
    </source>
</evidence>
<dbReference type="Proteomes" id="UP001155010">
    <property type="component" value="Unassembled WGS sequence"/>
</dbReference>
<evidence type="ECO:0000313" key="11">
    <source>
        <dbReference type="EMBL" id="MCS3953099.1"/>
    </source>
</evidence>
<dbReference type="GO" id="GO:0051539">
    <property type="term" value="F:4 iron, 4 sulfur cluster binding"/>
    <property type="evidence" value="ECO:0007669"/>
    <property type="project" value="UniProtKB-KW"/>
</dbReference>
<evidence type="ECO:0000256" key="8">
    <source>
        <dbReference type="SAM" id="MobiDB-lite"/>
    </source>
</evidence>
<feature type="domain" description="Uracil-DNA glycosylase-like" evidence="9">
    <location>
        <begin position="425"/>
        <end position="583"/>
    </location>
</feature>
<name>A0A9X2UB59_9BACT</name>
<dbReference type="Pfam" id="PF18753">
    <property type="entry name" value="Nmad2"/>
    <property type="match status" value="1"/>
</dbReference>
<feature type="region of interest" description="Disordered" evidence="8">
    <location>
        <begin position="368"/>
        <end position="396"/>
    </location>
</feature>
<reference evidence="11" key="1">
    <citation type="submission" date="2022-08" db="EMBL/GenBank/DDBJ databases">
        <title>Genomic Encyclopedia of Type Strains, Phase V (KMG-V): Genome sequencing to study the core and pangenomes of soil and plant-associated prokaryotes.</title>
        <authorList>
            <person name="Whitman W."/>
        </authorList>
    </citation>
    <scope>NUCLEOTIDE SEQUENCE</scope>
    <source>
        <strain evidence="11">SP2017</strain>
    </source>
</reference>
<dbReference type="GO" id="GO:0006281">
    <property type="term" value="P:DNA repair"/>
    <property type="evidence" value="ECO:0007669"/>
    <property type="project" value="UniProtKB-KW"/>
</dbReference>
<proteinExistence type="predicted"/>
<organism evidence="11 12">
    <name type="scientific">Salinibacter ruber</name>
    <dbReference type="NCBI Taxonomy" id="146919"/>
    <lineage>
        <taxon>Bacteria</taxon>
        <taxon>Pseudomonadati</taxon>
        <taxon>Rhodothermota</taxon>
        <taxon>Rhodothermia</taxon>
        <taxon>Rhodothermales</taxon>
        <taxon>Salinibacteraceae</taxon>
        <taxon>Salinibacter</taxon>
    </lineage>
</organism>
<dbReference type="InterPro" id="IPR005122">
    <property type="entry name" value="Uracil-DNA_glycosylase-like"/>
</dbReference>
<keyword evidence="6" id="KW-0411">Iron-sulfur</keyword>
<keyword evidence="3" id="KW-0227">DNA damage</keyword>
<dbReference type="GO" id="GO:0046872">
    <property type="term" value="F:metal ion binding"/>
    <property type="evidence" value="ECO:0007669"/>
    <property type="project" value="UniProtKB-KW"/>
</dbReference>
<feature type="compositionally biased region" description="Basic and acidic residues" evidence="8">
    <location>
        <begin position="256"/>
        <end position="265"/>
    </location>
</feature>
<dbReference type="RefSeq" id="WP_259082445.1">
    <property type="nucleotide sequence ID" value="NZ_JANUBB010000016.1"/>
</dbReference>
<evidence type="ECO:0000256" key="1">
    <source>
        <dbReference type="ARBA" id="ARBA00022485"/>
    </source>
</evidence>
<dbReference type="EMBL" id="JANUBB010000016">
    <property type="protein sequence ID" value="MCS3953099.1"/>
    <property type="molecule type" value="Genomic_DNA"/>
</dbReference>
<evidence type="ECO:0000313" key="12">
    <source>
        <dbReference type="Proteomes" id="UP001155010"/>
    </source>
</evidence>
<feature type="compositionally biased region" description="Basic and acidic residues" evidence="8">
    <location>
        <begin position="231"/>
        <end position="240"/>
    </location>
</feature>
<keyword evidence="1" id="KW-0004">4Fe-4S</keyword>
<sequence>MPTLYSYVIATDSGAAPNPFGKVCTLVICKPQIRRTAKPGDWIVGTGSARSPVGETRRKIVYAMRVSKKMRMRAYDDLAQQQLLIKVPGGDSPSPLSQVGDAIYDFSETSPRLRRGGPHCEENRERDLGGEYALLSEHFYYFGARPKPLPEHLHPIVKKGQGHRSSANDDYVEDFVEWIEGLSEEPNRIHAKPANKPAELEDPSGFEEALDRIVEPGPPKNTSGTEAFSDAGRDPSREVSPDPGGGRSSTDVSADDLDRLRGRSDHPNARTAAYICGKVLRDQVDHLSYNALVTSANLASLLAWDRGVDLSDLDLVQFNVFRSGSGPPYLEIERGADSVSVPVTDRSFSLEEPWGGFYRISKVVQGTREVEPGTDEASSGEASARRQDSTEEPVPMESVWQNWKNGSSHCRECPGQKALYPLGGLGDPNSDLMLVAKEPNYKVEENTVRRDMSWPEAKQAMEQDRRSPPNELWQQMRTVADAAGLNGPTDLYFTNPAKCNDKKDPGSPWEERYDHCRQYLSRELETVSPEVLLLYGRHAIDATFEEHGLDSPSRVGDVHARPRQAAGRTLVPLFHWAHAMREGRIDEYDQEVAEVVRNLF</sequence>
<comment type="caution">
    <text evidence="11">The sequence shown here is derived from an EMBL/GenBank/DDBJ whole genome shotgun (WGS) entry which is preliminary data.</text>
</comment>
<dbReference type="PANTHER" id="PTHR33693">
    <property type="entry name" value="TYPE-5 URACIL-DNA GLYCOSYLASE"/>
    <property type="match status" value="1"/>
</dbReference>
<protein>
    <submittedName>
        <fullName evidence="11">Uracil-DNA glycosylase family 4</fullName>
    </submittedName>
</protein>
<dbReference type="SUPFAM" id="SSF52141">
    <property type="entry name" value="Uracil-DNA glycosylase-like"/>
    <property type="match status" value="1"/>
</dbReference>
<feature type="domain" description="Nucleotide modification associated" evidence="10">
    <location>
        <begin position="1"/>
        <end position="195"/>
    </location>
</feature>
<keyword evidence="7" id="KW-0234">DNA repair</keyword>
<gene>
    <name evidence="11" type="ORF">GGP83_003074</name>
</gene>
<accession>A0A9X2UB59</accession>
<feature type="region of interest" description="Disordered" evidence="8">
    <location>
        <begin position="212"/>
        <end position="265"/>
    </location>
</feature>
<dbReference type="GO" id="GO:0097506">
    <property type="term" value="F:deaminated base DNA N-glycosylase activity"/>
    <property type="evidence" value="ECO:0007669"/>
    <property type="project" value="UniProtKB-ARBA"/>
</dbReference>
<dbReference type="AlphaFoldDB" id="A0A9X2UB59"/>
<keyword evidence="5" id="KW-0408">Iron</keyword>
<dbReference type="Gene3D" id="3.40.470.10">
    <property type="entry name" value="Uracil-DNA glycosylase-like domain"/>
    <property type="match status" value="1"/>
</dbReference>
<keyword evidence="4" id="KW-0378">Hydrolase</keyword>
<dbReference type="PANTHER" id="PTHR33693:SF1">
    <property type="entry name" value="TYPE-4 URACIL-DNA GLYCOSYLASE"/>
    <property type="match status" value="1"/>
</dbReference>
<evidence type="ECO:0000256" key="3">
    <source>
        <dbReference type="ARBA" id="ARBA00022763"/>
    </source>
</evidence>
<dbReference type="InterPro" id="IPR041180">
    <property type="entry name" value="Nmad2"/>
</dbReference>
<evidence type="ECO:0000256" key="4">
    <source>
        <dbReference type="ARBA" id="ARBA00022801"/>
    </source>
</evidence>
<evidence type="ECO:0000256" key="6">
    <source>
        <dbReference type="ARBA" id="ARBA00023014"/>
    </source>
</evidence>